<sequence>MKIDINSDHYVKKTNIMAKYQLPPLNSLRMFEVVARNNSFSLAAEELCVTHSAVSHQIKQLETWVGKKLLIRHAHGATLTLDGQALFSNCVKLFSGLDQCLEQIRQQPTQHSLTLAAPSSFMAHWLIPKLESFEAQYPEISIKLMTSNDLKLLEKHQVDMVILNHTQFEKFPDAIQNITLFQDQIGPVCTAERVQQLQHKSDIFQQTLLHTQSNQHAWEMWATQSNLDLTQAKQQRHFDHLNLMIEAAASGLGVAIAPQSLVEKELLNGRLAAPFDFIECGLLFSLCCQKTRLKDENIQIFKRWLLTQVE</sequence>
<dbReference type="Proteomes" id="UP000245977">
    <property type="component" value="Chromosome"/>
</dbReference>
<name>A0A2S2FD67_9GAMM</name>
<dbReference type="Gene3D" id="3.40.190.10">
    <property type="entry name" value="Periplasmic binding protein-like II"/>
    <property type="match status" value="2"/>
</dbReference>
<dbReference type="InterPro" id="IPR005119">
    <property type="entry name" value="LysR_subst-bd"/>
</dbReference>
<dbReference type="CDD" id="cd08432">
    <property type="entry name" value="PBP2_GcdR_TrpI_HvrB_AmpR_like"/>
    <property type="match status" value="1"/>
</dbReference>
<dbReference type="KEGG" id="adv:DJ533_09730"/>
<dbReference type="GO" id="GO:0043565">
    <property type="term" value="F:sequence-specific DNA binding"/>
    <property type="evidence" value="ECO:0007669"/>
    <property type="project" value="TreeGrafter"/>
</dbReference>
<dbReference type="InterPro" id="IPR036388">
    <property type="entry name" value="WH-like_DNA-bd_sf"/>
</dbReference>
<comment type="similarity">
    <text evidence="1">Belongs to the LysR transcriptional regulatory family.</text>
</comment>
<dbReference type="PANTHER" id="PTHR30537:SF74">
    <property type="entry name" value="HTH-TYPE TRANSCRIPTIONAL REGULATOR TRPI"/>
    <property type="match status" value="1"/>
</dbReference>
<protein>
    <submittedName>
        <fullName evidence="6">LysR family transcriptional regulator</fullName>
    </submittedName>
</protein>
<evidence type="ECO:0000256" key="2">
    <source>
        <dbReference type="ARBA" id="ARBA00023015"/>
    </source>
</evidence>
<dbReference type="GO" id="GO:0006351">
    <property type="term" value="P:DNA-templated transcription"/>
    <property type="evidence" value="ECO:0007669"/>
    <property type="project" value="TreeGrafter"/>
</dbReference>
<dbReference type="FunFam" id="3.40.190.10:FF:000017">
    <property type="entry name" value="Glycine cleavage system transcriptional activator"/>
    <property type="match status" value="1"/>
</dbReference>
<dbReference type="Pfam" id="PF03466">
    <property type="entry name" value="LysR_substrate"/>
    <property type="match status" value="1"/>
</dbReference>
<evidence type="ECO:0000256" key="3">
    <source>
        <dbReference type="ARBA" id="ARBA00023125"/>
    </source>
</evidence>
<gene>
    <name evidence="6" type="ORF">DJ533_09730</name>
</gene>
<evidence type="ECO:0000313" key="7">
    <source>
        <dbReference type="Proteomes" id="UP000245977"/>
    </source>
</evidence>
<feature type="domain" description="HTH lysR-type" evidence="5">
    <location>
        <begin position="23"/>
        <end position="80"/>
    </location>
</feature>
<organism evidence="6 7">
    <name type="scientific">Acinetobacter defluvii</name>
    <dbReference type="NCBI Taxonomy" id="1871111"/>
    <lineage>
        <taxon>Bacteria</taxon>
        <taxon>Pseudomonadati</taxon>
        <taxon>Pseudomonadota</taxon>
        <taxon>Gammaproteobacteria</taxon>
        <taxon>Moraxellales</taxon>
        <taxon>Moraxellaceae</taxon>
        <taxon>Acinetobacter</taxon>
    </lineage>
</organism>
<evidence type="ECO:0000256" key="1">
    <source>
        <dbReference type="ARBA" id="ARBA00009437"/>
    </source>
</evidence>
<dbReference type="SUPFAM" id="SSF53850">
    <property type="entry name" value="Periplasmic binding protein-like II"/>
    <property type="match status" value="1"/>
</dbReference>
<evidence type="ECO:0000259" key="5">
    <source>
        <dbReference type="PROSITE" id="PS50931"/>
    </source>
</evidence>
<dbReference type="GO" id="GO:0003700">
    <property type="term" value="F:DNA-binding transcription factor activity"/>
    <property type="evidence" value="ECO:0007669"/>
    <property type="project" value="InterPro"/>
</dbReference>
<dbReference type="PANTHER" id="PTHR30537">
    <property type="entry name" value="HTH-TYPE TRANSCRIPTIONAL REGULATOR"/>
    <property type="match status" value="1"/>
</dbReference>
<keyword evidence="4" id="KW-0804">Transcription</keyword>
<reference evidence="6" key="1">
    <citation type="submission" date="2019-08" db="EMBL/GenBank/DDBJ databases">
        <title>The complete genome of Acinetobacter defluvii strain WCHAD010030.</title>
        <authorList>
            <person name="Hu Y."/>
            <person name="Qin J."/>
            <person name="Feng Y."/>
            <person name="Zong Z."/>
        </authorList>
    </citation>
    <scope>NUCLEOTIDE SEQUENCE</scope>
    <source>
        <strain evidence="6">WCHA30</strain>
    </source>
</reference>
<proteinExistence type="inferred from homology"/>
<dbReference type="InterPro" id="IPR058163">
    <property type="entry name" value="LysR-type_TF_proteobact-type"/>
</dbReference>
<dbReference type="InterPro" id="IPR000847">
    <property type="entry name" value="LysR_HTH_N"/>
</dbReference>
<evidence type="ECO:0000313" key="6">
    <source>
        <dbReference type="EMBL" id="AWL28830.1"/>
    </source>
</evidence>
<dbReference type="SUPFAM" id="SSF46785">
    <property type="entry name" value="Winged helix' DNA-binding domain"/>
    <property type="match status" value="1"/>
</dbReference>
<evidence type="ECO:0000256" key="4">
    <source>
        <dbReference type="ARBA" id="ARBA00023163"/>
    </source>
</evidence>
<dbReference type="Pfam" id="PF00126">
    <property type="entry name" value="HTH_1"/>
    <property type="match status" value="1"/>
</dbReference>
<dbReference type="PROSITE" id="PS50931">
    <property type="entry name" value="HTH_LYSR"/>
    <property type="match status" value="1"/>
</dbReference>
<dbReference type="EMBL" id="CP029397">
    <property type="protein sequence ID" value="AWL28830.1"/>
    <property type="molecule type" value="Genomic_DNA"/>
</dbReference>
<dbReference type="Gene3D" id="1.10.10.10">
    <property type="entry name" value="Winged helix-like DNA-binding domain superfamily/Winged helix DNA-binding domain"/>
    <property type="match status" value="1"/>
</dbReference>
<keyword evidence="7" id="KW-1185">Reference proteome</keyword>
<keyword evidence="2" id="KW-0805">Transcription regulation</keyword>
<dbReference type="InterPro" id="IPR036390">
    <property type="entry name" value="WH_DNA-bd_sf"/>
</dbReference>
<dbReference type="OrthoDB" id="5526340at2"/>
<keyword evidence="3" id="KW-0238">DNA-binding</keyword>
<dbReference type="AlphaFoldDB" id="A0A2S2FD67"/>
<accession>A0A2S2FD67</accession>
<dbReference type="STRING" id="1871111.GCA_001704615_03271"/>